<dbReference type="VEuPathDB" id="FungiDB:FUN_021884"/>
<accession>A0A2I1H3J3</accession>
<dbReference type="VEuPathDB" id="FungiDB:RhiirFUN_014803"/>
<dbReference type="VEuPathDB" id="FungiDB:RhiirA1_417427"/>
<evidence type="ECO:0000256" key="2">
    <source>
        <dbReference type="SAM" id="MobiDB-lite"/>
    </source>
</evidence>
<name>A0A2I1H3J3_9GLOM</name>
<keyword evidence="1" id="KW-0175">Coiled coil</keyword>
<evidence type="ECO:0000313" key="3">
    <source>
        <dbReference type="EMBL" id="PKY53457.1"/>
    </source>
</evidence>
<feature type="coiled-coil region" evidence="1">
    <location>
        <begin position="454"/>
        <end position="495"/>
    </location>
</feature>
<feature type="non-terminal residue" evidence="3">
    <location>
        <position position="1"/>
    </location>
</feature>
<protein>
    <recommendedName>
        <fullName evidence="5">MULE transposase domain-containing protein</fullName>
    </recommendedName>
</protein>
<reference evidence="3 4" key="1">
    <citation type="submission" date="2015-10" db="EMBL/GenBank/DDBJ databases">
        <title>Genome analyses suggest a sexual origin of heterokaryosis in a supposedly ancient asexual fungus.</title>
        <authorList>
            <person name="Ropars J."/>
            <person name="Sedzielewska K."/>
            <person name="Noel J."/>
            <person name="Charron P."/>
            <person name="Farinelli L."/>
            <person name="Marton T."/>
            <person name="Kruger M."/>
            <person name="Pelin A."/>
            <person name="Brachmann A."/>
            <person name="Corradi N."/>
        </authorList>
    </citation>
    <scope>NUCLEOTIDE SEQUENCE [LARGE SCALE GENOMIC DNA]</scope>
    <source>
        <strain evidence="3 4">A4</strain>
    </source>
</reference>
<dbReference type="Proteomes" id="UP000234323">
    <property type="component" value="Unassembled WGS sequence"/>
</dbReference>
<sequence length="497" mass="57194">IIERKCNVQFIKFIPYDLAACPYIALVCIGTHNHLPPPPERTPVGIKDELQAMIQNIIASDDSVTSRSIIAGNSSIKATFDKDTLSEVHASLNNVDKLRSLVAKCYKNMHPYGQGNLGVMYSVQCKKFDMHNYVRRIEQFEDGQTLILCMLDFQAKALQNLKCFQIDLTFKRVHGDINEFEINSYDETHKLILSYCRIYTNIFTADAYQRLFTQLFEVVENLSEIPVKFYHIDGTGWECILGDLDAGQAKGLGLALAKRDPSKNWEEHLTYIFKSCLVHFNRNLIAKKFDNEVYLLAKSIPTKSSAEEVYGYWTQYYHQPYVLASLNKHISNMENEIWDHHGNNTNVAEAAHTQANHQGKQLKLITAIMRQTALMKDFKTAEINDKFGVPYTRRDKSEIKRKAKAMTRKDTNKRSQKVTSNKELKKKVPLQDASTSEITSKAKRSIIDINESDSEREISKLEIEERKMKLAERRKAQAEIEKLELENLKLRKELNLD</sequence>
<gene>
    <name evidence="3" type="ORF">RhiirA4_409056</name>
</gene>
<proteinExistence type="predicted"/>
<organism evidence="3 4">
    <name type="scientific">Rhizophagus irregularis</name>
    <dbReference type="NCBI Taxonomy" id="588596"/>
    <lineage>
        <taxon>Eukaryota</taxon>
        <taxon>Fungi</taxon>
        <taxon>Fungi incertae sedis</taxon>
        <taxon>Mucoromycota</taxon>
        <taxon>Glomeromycotina</taxon>
        <taxon>Glomeromycetes</taxon>
        <taxon>Glomerales</taxon>
        <taxon>Glomeraceae</taxon>
        <taxon>Rhizophagus</taxon>
    </lineage>
</organism>
<evidence type="ECO:0008006" key="5">
    <source>
        <dbReference type="Google" id="ProtNLM"/>
    </source>
</evidence>
<evidence type="ECO:0000313" key="4">
    <source>
        <dbReference type="Proteomes" id="UP000234323"/>
    </source>
</evidence>
<keyword evidence="4" id="KW-1185">Reference proteome</keyword>
<feature type="region of interest" description="Disordered" evidence="2">
    <location>
        <begin position="399"/>
        <end position="442"/>
    </location>
</feature>
<evidence type="ECO:0000256" key="1">
    <source>
        <dbReference type="SAM" id="Coils"/>
    </source>
</evidence>
<dbReference type="AlphaFoldDB" id="A0A2I1H3J3"/>
<comment type="caution">
    <text evidence="3">The sequence shown here is derived from an EMBL/GenBank/DDBJ whole genome shotgun (WGS) entry which is preliminary data.</text>
</comment>
<dbReference type="EMBL" id="LLXI01001390">
    <property type="protein sequence ID" value="PKY53457.1"/>
    <property type="molecule type" value="Genomic_DNA"/>
</dbReference>